<reference evidence="3 4" key="1">
    <citation type="submission" date="2023-05" db="EMBL/GenBank/DDBJ databases">
        <title>Draft genome sequence of Streptomyces sp. B-S-A12 isolated from a cave soil in Thailand.</title>
        <authorList>
            <person name="Chamroensaksri N."/>
            <person name="Muangham S."/>
        </authorList>
    </citation>
    <scope>NUCLEOTIDE SEQUENCE [LARGE SCALE GENOMIC DNA]</scope>
    <source>
        <strain evidence="3 4">B-S-A12</strain>
    </source>
</reference>
<dbReference type="InterPro" id="IPR012914">
    <property type="entry name" value="PucR_dom"/>
</dbReference>
<dbReference type="Proteomes" id="UP001237105">
    <property type="component" value="Unassembled WGS sequence"/>
</dbReference>
<name>A0ABT6T2F4_9ACTN</name>
<protein>
    <submittedName>
        <fullName evidence="3">PucR family transcriptional regulator ligand-binding domain-containing protein</fullName>
    </submittedName>
</protein>
<feature type="domain" description="PucR C-terminal helix-turn-helix" evidence="2">
    <location>
        <begin position="443"/>
        <end position="501"/>
    </location>
</feature>
<dbReference type="RefSeq" id="WP_282537910.1">
    <property type="nucleotide sequence ID" value="NZ_JASCIS010000031.1"/>
</dbReference>
<dbReference type="InterPro" id="IPR042070">
    <property type="entry name" value="PucR_C-HTH_sf"/>
</dbReference>
<evidence type="ECO:0000259" key="2">
    <source>
        <dbReference type="Pfam" id="PF13556"/>
    </source>
</evidence>
<keyword evidence="4" id="KW-1185">Reference proteome</keyword>
<evidence type="ECO:0000313" key="4">
    <source>
        <dbReference type="Proteomes" id="UP001237105"/>
    </source>
</evidence>
<sequence>MITSTGVKGDKGNVDDLTVGDLVGMEQFDCRVLAGSAGLPRPVVWAHSCELEDPWRWLGADELLMTVGLCIPRGAQAQRRLITGLHDAGLAGLAIGDDLKAPPLTRALTTTADALGFPVLLVGHTTPFAAIGRTVALANQSDQVRRIARVSRLYELARTATFGEQSMLSRLSAEIGHRLHVIDVALGSEVLRQERPLGPSVVARLVDGTADHLDRLPARLRVDGPDAVEATALALSAHRPCMLVAEGPEDLDVDVFLLLHIQSLTSMEVERIGRERADRDVRGAELLARLVDGGLGDEAGRLALDGFGLAGARTALAVPAESRAVAATLLGDAELPALLGDARGDSVVVLVSGDRVDEAVTLLRRHVPAVGVSASSSALGQLADTARQARWALQAAVASRGGVAEYETAAPLLLPRTVADAEFATRVVLGPVLDHDRQNGTELLVTLEKFLNSDRSWRAAAAELRIHRQTLGYRLRKIEALTGRSLRSTGDLTALWTALLARRITDH</sequence>
<dbReference type="PANTHER" id="PTHR33744:SF1">
    <property type="entry name" value="DNA-BINDING TRANSCRIPTIONAL ACTIVATOR ADER"/>
    <property type="match status" value="1"/>
</dbReference>
<accession>A0ABT6T2F4</accession>
<dbReference type="PANTHER" id="PTHR33744">
    <property type="entry name" value="CARBOHYDRATE DIACID REGULATOR"/>
    <property type="match status" value="1"/>
</dbReference>
<comment type="caution">
    <text evidence="3">The sequence shown here is derived from an EMBL/GenBank/DDBJ whole genome shotgun (WGS) entry which is preliminary data.</text>
</comment>
<gene>
    <name evidence="3" type="ORF">QIT00_26425</name>
</gene>
<dbReference type="InterPro" id="IPR025736">
    <property type="entry name" value="PucR_C-HTH_dom"/>
</dbReference>
<evidence type="ECO:0000313" key="3">
    <source>
        <dbReference type="EMBL" id="MDI3422047.1"/>
    </source>
</evidence>
<dbReference type="InterPro" id="IPR051448">
    <property type="entry name" value="CdaR-like_regulators"/>
</dbReference>
<dbReference type="Pfam" id="PF13556">
    <property type="entry name" value="HTH_30"/>
    <property type="match status" value="1"/>
</dbReference>
<dbReference type="Gene3D" id="1.10.10.2840">
    <property type="entry name" value="PucR C-terminal helix-turn-helix domain"/>
    <property type="match status" value="1"/>
</dbReference>
<proteinExistence type="predicted"/>
<evidence type="ECO:0000259" key="1">
    <source>
        <dbReference type="Pfam" id="PF07905"/>
    </source>
</evidence>
<organism evidence="3 4">
    <name type="scientific">Streptomyces luteolus</name>
    <dbReference type="NCBI Taxonomy" id="3043615"/>
    <lineage>
        <taxon>Bacteria</taxon>
        <taxon>Bacillati</taxon>
        <taxon>Actinomycetota</taxon>
        <taxon>Actinomycetes</taxon>
        <taxon>Kitasatosporales</taxon>
        <taxon>Streptomycetaceae</taxon>
        <taxon>Streptomyces</taxon>
    </lineage>
</organism>
<dbReference type="Pfam" id="PF07905">
    <property type="entry name" value="PucR"/>
    <property type="match status" value="1"/>
</dbReference>
<dbReference type="EMBL" id="JASCIS010000031">
    <property type="protein sequence ID" value="MDI3422047.1"/>
    <property type="molecule type" value="Genomic_DNA"/>
</dbReference>
<feature type="domain" description="Purine catabolism PurC-like" evidence="1">
    <location>
        <begin position="25"/>
        <end position="135"/>
    </location>
</feature>